<evidence type="ECO:0008006" key="3">
    <source>
        <dbReference type="Google" id="ProtNLM"/>
    </source>
</evidence>
<dbReference type="SUPFAM" id="SSF52058">
    <property type="entry name" value="L domain-like"/>
    <property type="match status" value="1"/>
</dbReference>
<dbReference type="Gene3D" id="3.80.10.10">
    <property type="entry name" value="Ribonuclease Inhibitor"/>
    <property type="match status" value="1"/>
</dbReference>
<dbReference type="InterPro" id="IPR032675">
    <property type="entry name" value="LRR_dom_sf"/>
</dbReference>
<dbReference type="EMBL" id="JAUSRD010000025">
    <property type="protein sequence ID" value="MDP9897226.1"/>
    <property type="molecule type" value="Genomic_DNA"/>
</dbReference>
<accession>A0AAW8DBS1</accession>
<reference evidence="1" key="1">
    <citation type="submission" date="2023-07" db="EMBL/GenBank/DDBJ databases">
        <title>Sorghum-associated microbial communities from plants grown in Nebraska, USA.</title>
        <authorList>
            <person name="Schachtman D."/>
        </authorList>
    </citation>
    <scope>NUCLEOTIDE SEQUENCE</scope>
    <source>
        <strain evidence="1">DS3754</strain>
    </source>
</reference>
<gene>
    <name evidence="1" type="ORF">J2W31_006368</name>
</gene>
<protein>
    <recommendedName>
        <fullName evidence="3">Leucine-rich repeat domain-containing protein</fullName>
    </recommendedName>
</protein>
<organism evidence="1 2">
    <name type="scientific">Variovorax boronicumulans</name>
    <dbReference type="NCBI Taxonomy" id="436515"/>
    <lineage>
        <taxon>Bacteria</taxon>
        <taxon>Pseudomonadati</taxon>
        <taxon>Pseudomonadota</taxon>
        <taxon>Betaproteobacteria</taxon>
        <taxon>Burkholderiales</taxon>
        <taxon>Comamonadaceae</taxon>
        <taxon>Variovorax</taxon>
    </lineage>
</organism>
<evidence type="ECO:0000313" key="2">
    <source>
        <dbReference type="Proteomes" id="UP001242045"/>
    </source>
</evidence>
<evidence type="ECO:0000313" key="1">
    <source>
        <dbReference type="EMBL" id="MDP9897226.1"/>
    </source>
</evidence>
<sequence>MQHHFGDFLDRDGSYWTIVPNRERYAHRIDDVPEKSADVTILTMGKHDENWRRVLAFPNLVELTLHEPTTEQLEAIGAIPSIRRLRITHARPQTLDFIRPMRALEELVLEYVSGFSDLSPVGALPNLRALHMENLRRVSSFSGLVASTSLKYLAVYGTTDWEQPIDDFEFLRGLPQLEVLALWQVKCRAPYPAMLPAVHLRQLKRLRVHRSYLATDEYALLEEALGGVEGVGWGPCETVARSEIPLPADDPRARLSDDVIRSNHPEVLLHYTGKRLIGDPASQWFEFTGRGAGRVKCSSPTAQAKRLEKSQRYEGMRLQAKALVEEERARAG</sequence>
<dbReference type="Proteomes" id="UP001242045">
    <property type="component" value="Unassembled WGS sequence"/>
</dbReference>
<name>A0AAW8DBS1_9BURK</name>
<dbReference type="AlphaFoldDB" id="A0AAW8DBS1"/>
<proteinExistence type="predicted"/>
<comment type="caution">
    <text evidence="1">The sequence shown here is derived from an EMBL/GenBank/DDBJ whole genome shotgun (WGS) entry which is preliminary data.</text>
</comment>
<dbReference type="RefSeq" id="WP_307687206.1">
    <property type="nucleotide sequence ID" value="NZ_JAUSRD010000025.1"/>
</dbReference>